<sequence length="233" mass="26658">MRILAVGAHPDDIELLCAGTLVKMKKRGDEIFMAHLCSGDKGHYEIKPAELTRIRKEEAEKSASIIGAEIDGGFFGDFEIFNSPDARKKVTDLIRRTRPDVIITHFPDDYMMDHSTTSRLVIDASFAATTPNYVTRYEFIPHMPLIIFMDSLAGLNFSPTEYVDISDVIDIKVKMLLCHQSQYKWLKEHDGIDYVEFMKTLASFRGQQCGVKYAEAFRTYRVWGRVVPRRVLP</sequence>
<dbReference type="Gene3D" id="3.40.50.10320">
    <property type="entry name" value="LmbE-like"/>
    <property type="match status" value="1"/>
</dbReference>
<accession>A0A7V0N0Y3</accession>
<dbReference type="PANTHER" id="PTHR12993:SF30">
    <property type="entry name" value="N-ACETYL-ALPHA-D-GLUCOSAMINYL L-MALATE DEACETYLASE 1"/>
    <property type="match status" value="1"/>
</dbReference>
<reference evidence="1" key="1">
    <citation type="journal article" date="2020" name="mSystems">
        <title>Genome- and Community-Level Interaction Insights into Carbon Utilization and Element Cycling Functions of Hydrothermarchaeota in Hydrothermal Sediment.</title>
        <authorList>
            <person name="Zhou Z."/>
            <person name="Liu Y."/>
            <person name="Xu W."/>
            <person name="Pan J."/>
            <person name="Luo Z.H."/>
            <person name="Li M."/>
        </authorList>
    </citation>
    <scope>NUCLEOTIDE SEQUENCE [LARGE SCALE GENOMIC DNA]</scope>
    <source>
        <strain evidence="1">HyVt-219</strain>
    </source>
</reference>
<name>A0A7V0N0Y3_UNCAE</name>
<dbReference type="GO" id="GO:0016811">
    <property type="term" value="F:hydrolase activity, acting on carbon-nitrogen (but not peptide) bonds, in linear amides"/>
    <property type="evidence" value="ECO:0007669"/>
    <property type="project" value="TreeGrafter"/>
</dbReference>
<dbReference type="Pfam" id="PF02585">
    <property type="entry name" value="PIG-L"/>
    <property type="match status" value="1"/>
</dbReference>
<dbReference type="InterPro" id="IPR024078">
    <property type="entry name" value="LmbE-like_dom_sf"/>
</dbReference>
<proteinExistence type="predicted"/>
<gene>
    <name evidence="1" type="ORF">ENG47_02950</name>
</gene>
<evidence type="ECO:0000313" key="1">
    <source>
        <dbReference type="EMBL" id="HDN84701.1"/>
    </source>
</evidence>
<dbReference type="InterPro" id="IPR003737">
    <property type="entry name" value="GlcNAc_PI_deacetylase-related"/>
</dbReference>
<protein>
    <submittedName>
        <fullName evidence="1">PIG-L family deacetylase</fullName>
    </submittedName>
</protein>
<comment type="caution">
    <text evidence="1">The sequence shown here is derived from an EMBL/GenBank/DDBJ whole genome shotgun (WGS) entry which is preliminary data.</text>
</comment>
<dbReference type="SUPFAM" id="SSF102588">
    <property type="entry name" value="LmbE-like"/>
    <property type="match status" value="1"/>
</dbReference>
<dbReference type="PANTHER" id="PTHR12993">
    <property type="entry name" value="N-ACETYLGLUCOSAMINYL-PHOSPHATIDYLINOSITOL DE-N-ACETYLASE-RELATED"/>
    <property type="match status" value="1"/>
</dbReference>
<organism evidence="1">
    <name type="scientific">Aerophobetes bacterium</name>
    <dbReference type="NCBI Taxonomy" id="2030807"/>
    <lineage>
        <taxon>Bacteria</taxon>
        <taxon>Candidatus Aerophobota</taxon>
    </lineage>
</organism>
<dbReference type="Proteomes" id="UP000885660">
    <property type="component" value="Unassembled WGS sequence"/>
</dbReference>
<dbReference type="AlphaFoldDB" id="A0A7V0N0Y3"/>
<dbReference type="EMBL" id="DRBC01000175">
    <property type="protein sequence ID" value="HDN84701.1"/>
    <property type="molecule type" value="Genomic_DNA"/>
</dbReference>